<proteinExistence type="predicted"/>
<evidence type="ECO:0000313" key="3">
    <source>
        <dbReference type="EMBL" id="KAI9561485.1"/>
    </source>
</evidence>
<evidence type="ECO:0000256" key="1">
    <source>
        <dbReference type="SAM" id="MobiDB-lite"/>
    </source>
</evidence>
<keyword evidence="4" id="KW-1185">Reference proteome</keyword>
<comment type="caution">
    <text evidence="3">The sequence shown here is derived from an EMBL/GenBank/DDBJ whole genome shotgun (WGS) entry which is preliminary data.</text>
</comment>
<sequence>MCRSFSFVFTLLFIALSVMMVTCAPAETRTTYPNTFFRKKSTPSYSAKSITDYKPVPTVTYKPTVPSVTTYKPTTIVTVLPTTTYKPITSTQSKAPIVASYVKNTFFKSKTSSAKPTEAPAVMKYTPPSAAGNNIQLDQSDKGKTSGLYTNTFFKKKPKASETNYDKVTTAATTTKSVVISPVKISEPVSEGDVKPAKKVSYTNTYFKAKPAIVSTQVPTLENHAAIKLSSNESSSEESSEEVGHASGSTSETSEESSEEEGASEEKEEASQEGEEHEEGNESKEEEKEEDDEKTEGKKEDEKEEVKEDEKAVKKEESKDRVDVTFVQKATLPPPRPTVSSVQNVHEKKEAKPVFLAFKKMRSKPNSA</sequence>
<feature type="compositionally biased region" description="Basic and acidic residues" evidence="1">
    <location>
        <begin position="295"/>
        <end position="323"/>
    </location>
</feature>
<gene>
    <name evidence="3" type="ORF">GHT06_012443</name>
</gene>
<dbReference type="Proteomes" id="UP000820818">
    <property type="component" value="Linkage Group LG3"/>
</dbReference>
<name>A0AAD5LGB2_9CRUS</name>
<feature type="signal peptide" evidence="2">
    <location>
        <begin position="1"/>
        <end position="26"/>
    </location>
</feature>
<accession>A0AAD5LGB2</accession>
<evidence type="ECO:0008006" key="5">
    <source>
        <dbReference type="Google" id="ProtNLM"/>
    </source>
</evidence>
<evidence type="ECO:0000256" key="2">
    <source>
        <dbReference type="SAM" id="SignalP"/>
    </source>
</evidence>
<dbReference type="AlphaFoldDB" id="A0AAD5LGB2"/>
<feature type="chain" id="PRO_5042151600" description="EOG090X0F73" evidence="2">
    <location>
        <begin position="27"/>
        <end position="368"/>
    </location>
</feature>
<organism evidence="3 4">
    <name type="scientific">Daphnia sinensis</name>
    <dbReference type="NCBI Taxonomy" id="1820382"/>
    <lineage>
        <taxon>Eukaryota</taxon>
        <taxon>Metazoa</taxon>
        <taxon>Ecdysozoa</taxon>
        <taxon>Arthropoda</taxon>
        <taxon>Crustacea</taxon>
        <taxon>Branchiopoda</taxon>
        <taxon>Diplostraca</taxon>
        <taxon>Cladocera</taxon>
        <taxon>Anomopoda</taxon>
        <taxon>Daphniidae</taxon>
        <taxon>Daphnia</taxon>
        <taxon>Daphnia similis group</taxon>
    </lineage>
</organism>
<protein>
    <recommendedName>
        <fullName evidence="5">EOG090X0F73</fullName>
    </recommendedName>
</protein>
<reference evidence="3 4" key="1">
    <citation type="submission" date="2022-05" db="EMBL/GenBank/DDBJ databases">
        <title>A multi-omics perspective on studying reproductive biology in Daphnia sinensis.</title>
        <authorList>
            <person name="Jia J."/>
        </authorList>
    </citation>
    <scope>NUCLEOTIDE SEQUENCE [LARGE SCALE GENOMIC DNA]</scope>
    <source>
        <strain evidence="3 4">WSL</strain>
    </source>
</reference>
<evidence type="ECO:0000313" key="4">
    <source>
        <dbReference type="Proteomes" id="UP000820818"/>
    </source>
</evidence>
<feature type="compositionally biased region" description="Acidic residues" evidence="1">
    <location>
        <begin position="253"/>
        <end position="279"/>
    </location>
</feature>
<feature type="region of interest" description="Disordered" evidence="1">
    <location>
        <begin position="229"/>
        <end position="347"/>
    </location>
</feature>
<dbReference type="EMBL" id="WJBH02000003">
    <property type="protein sequence ID" value="KAI9561485.1"/>
    <property type="molecule type" value="Genomic_DNA"/>
</dbReference>
<keyword evidence="2" id="KW-0732">Signal</keyword>